<dbReference type="GO" id="GO:0006310">
    <property type="term" value="P:DNA recombination"/>
    <property type="evidence" value="ECO:0007669"/>
    <property type="project" value="UniProtKB-KW"/>
</dbReference>
<keyword evidence="4" id="KW-1185">Reference proteome</keyword>
<evidence type="ECO:0008006" key="5">
    <source>
        <dbReference type="Google" id="ProtNLM"/>
    </source>
</evidence>
<dbReference type="InterPro" id="IPR013762">
    <property type="entry name" value="Integrase-like_cat_sf"/>
</dbReference>
<sequence length="363" mass="40379">MLSNITSDINFHKINVFLRDGTENRHPTKVDIHLLSAWKSSTLTGYASAVSKFVRFQKSAGVGVFRLPISEGTLEEFCIWAGRNAVSSNEGKISSTSLRKYIAGLKAWHVYHNVAFPTGNKTRIDLLLKASSREDETATRRPPKSPIMFWHLSHLWVNLVHGDDFDKAVLDMAVVAFWGLARLAELTYTSETGVISFMNSLLTTDVTLGSDAVFGETATLTLRNAKTASPGHPQLITIAEQKHVLCPVLAIKRRLSSAEGKRTSLFGYGQGDNRRHLTRHQSVARLETVLLDGGYTGLKGHSFRVGGTSFRAAFGMSHSDICILGRWKSNCYKLYLRDYSPGDVKKSKALVKQFKRSWSRMVS</sequence>
<protein>
    <recommendedName>
        <fullName evidence="5">Core-binding (CB) domain-containing protein</fullName>
    </recommendedName>
</protein>
<dbReference type="SUPFAM" id="SSF56349">
    <property type="entry name" value="DNA breaking-rejoining enzymes"/>
    <property type="match status" value="1"/>
</dbReference>
<gene>
    <name evidence="3" type="ORF">PGTG_10576</name>
</gene>
<accession>E3KIS3</accession>
<keyword evidence="2" id="KW-0233">DNA recombination</keyword>
<dbReference type="InterPro" id="IPR010998">
    <property type="entry name" value="Integrase_recombinase_N"/>
</dbReference>
<dbReference type="HOGENOM" id="CLU_003292_5_0_1"/>
<keyword evidence="1" id="KW-0238">DNA-binding</keyword>
<dbReference type="Gene3D" id="1.10.150.130">
    <property type="match status" value="1"/>
</dbReference>
<dbReference type="PANTHER" id="PTHR34605">
    <property type="entry name" value="PHAGE_INTEGRASE DOMAIN-CONTAINING PROTEIN"/>
    <property type="match status" value="1"/>
</dbReference>
<evidence type="ECO:0000256" key="2">
    <source>
        <dbReference type="ARBA" id="ARBA00023172"/>
    </source>
</evidence>
<reference evidence="4" key="2">
    <citation type="journal article" date="2011" name="Proc. Natl. Acad. Sci. U.S.A.">
        <title>Obligate biotrophy features unraveled by the genomic analysis of rust fungi.</title>
        <authorList>
            <person name="Duplessis S."/>
            <person name="Cuomo C.A."/>
            <person name="Lin Y.-C."/>
            <person name="Aerts A."/>
            <person name="Tisserant E."/>
            <person name="Veneault-Fourrey C."/>
            <person name="Joly D.L."/>
            <person name="Hacquard S."/>
            <person name="Amselem J."/>
            <person name="Cantarel B.L."/>
            <person name="Chiu R."/>
            <person name="Coutinho P.M."/>
            <person name="Feau N."/>
            <person name="Field M."/>
            <person name="Frey P."/>
            <person name="Gelhaye E."/>
            <person name="Goldberg J."/>
            <person name="Grabherr M.G."/>
            <person name="Kodira C.D."/>
            <person name="Kohler A."/>
            <person name="Kuees U."/>
            <person name="Lindquist E.A."/>
            <person name="Lucas S.M."/>
            <person name="Mago R."/>
            <person name="Mauceli E."/>
            <person name="Morin E."/>
            <person name="Murat C."/>
            <person name="Pangilinan J.L."/>
            <person name="Park R."/>
            <person name="Pearson M."/>
            <person name="Quesneville H."/>
            <person name="Rouhier N."/>
            <person name="Sakthikumar S."/>
            <person name="Salamov A.A."/>
            <person name="Schmutz J."/>
            <person name="Selles B."/>
            <person name="Shapiro H."/>
            <person name="Tanguay P."/>
            <person name="Tuskan G.A."/>
            <person name="Henrissat B."/>
            <person name="Van de Peer Y."/>
            <person name="Rouze P."/>
            <person name="Ellis J.G."/>
            <person name="Dodds P.N."/>
            <person name="Schein J.E."/>
            <person name="Zhong S."/>
            <person name="Hamelin R.C."/>
            <person name="Grigoriev I.V."/>
            <person name="Szabo L.J."/>
            <person name="Martin F."/>
        </authorList>
    </citation>
    <scope>NUCLEOTIDE SEQUENCE [LARGE SCALE GENOMIC DNA]</scope>
    <source>
        <strain evidence="4">CRL 75-36-700-3 / race SCCL</strain>
    </source>
</reference>
<dbReference type="OrthoDB" id="5149081at2759"/>
<dbReference type="Gene3D" id="1.10.443.10">
    <property type="entry name" value="Intergrase catalytic core"/>
    <property type="match status" value="1"/>
</dbReference>
<dbReference type="GO" id="GO:0015074">
    <property type="term" value="P:DNA integration"/>
    <property type="evidence" value="ECO:0007669"/>
    <property type="project" value="InterPro"/>
</dbReference>
<evidence type="ECO:0000313" key="4">
    <source>
        <dbReference type="Proteomes" id="UP000008783"/>
    </source>
</evidence>
<dbReference type="RefSeq" id="XP_003328617.2">
    <property type="nucleotide sequence ID" value="XM_003328569.2"/>
</dbReference>
<dbReference type="InterPro" id="IPR052925">
    <property type="entry name" value="Phage_Integrase-like_Recomb"/>
</dbReference>
<organism evidence="3 4">
    <name type="scientific">Puccinia graminis f. sp. tritici (strain CRL 75-36-700-3 / race SCCL)</name>
    <name type="common">Black stem rust fungus</name>
    <dbReference type="NCBI Taxonomy" id="418459"/>
    <lineage>
        <taxon>Eukaryota</taxon>
        <taxon>Fungi</taxon>
        <taxon>Dikarya</taxon>
        <taxon>Basidiomycota</taxon>
        <taxon>Pucciniomycotina</taxon>
        <taxon>Pucciniomycetes</taxon>
        <taxon>Pucciniales</taxon>
        <taxon>Pucciniaceae</taxon>
        <taxon>Puccinia</taxon>
    </lineage>
</organism>
<proteinExistence type="predicted"/>
<dbReference type="Proteomes" id="UP000008783">
    <property type="component" value="Unassembled WGS sequence"/>
</dbReference>
<dbReference type="InParanoid" id="E3KIS3"/>
<evidence type="ECO:0000313" key="3">
    <source>
        <dbReference type="EMBL" id="EFP84198.2"/>
    </source>
</evidence>
<evidence type="ECO:0000256" key="1">
    <source>
        <dbReference type="ARBA" id="ARBA00023125"/>
    </source>
</evidence>
<dbReference type="AlphaFoldDB" id="E3KIS3"/>
<dbReference type="KEGG" id="pgr:PGTG_10576"/>
<dbReference type="GO" id="GO:0003677">
    <property type="term" value="F:DNA binding"/>
    <property type="evidence" value="ECO:0007669"/>
    <property type="project" value="UniProtKB-KW"/>
</dbReference>
<dbReference type="InterPro" id="IPR011010">
    <property type="entry name" value="DNA_brk_join_enz"/>
</dbReference>
<name>E3KIS3_PUCGT</name>
<dbReference type="SUPFAM" id="SSF47823">
    <property type="entry name" value="lambda integrase-like, N-terminal domain"/>
    <property type="match status" value="1"/>
</dbReference>
<reference key="1">
    <citation type="submission" date="2007-01" db="EMBL/GenBank/DDBJ databases">
        <title>The Genome Sequence of Puccinia graminis f. sp. tritici Strain CRL 75-36-700-3.</title>
        <authorList>
            <consortium name="The Broad Institute Genome Sequencing Platform"/>
            <person name="Birren B."/>
            <person name="Lander E."/>
            <person name="Galagan J."/>
            <person name="Nusbaum C."/>
            <person name="Devon K."/>
            <person name="Cuomo C."/>
            <person name="Jaffe D."/>
            <person name="Butler J."/>
            <person name="Alvarez P."/>
            <person name="Gnerre S."/>
            <person name="Grabherr M."/>
            <person name="Mauceli E."/>
            <person name="Brockman W."/>
            <person name="Young S."/>
            <person name="LaButti K."/>
            <person name="Sykes S."/>
            <person name="DeCaprio D."/>
            <person name="Crawford M."/>
            <person name="Koehrsen M."/>
            <person name="Engels R."/>
            <person name="Montgomery P."/>
            <person name="Pearson M."/>
            <person name="Howarth C."/>
            <person name="Larson L."/>
            <person name="White J."/>
            <person name="Zeng Q."/>
            <person name="Kodira C."/>
            <person name="Yandava C."/>
            <person name="Alvarado L."/>
            <person name="O'Leary S."/>
            <person name="Szabo L."/>
            <person name="Dean R."/>
            <person name="Schein J."/>
        </authorList>
    </citation>
    <scope>NUCLEOTIDE SEQUENCE</scope>
    <source>
        <strain>CRL 75-36-700-3</strain>
    </source>
</reference>
<dbReference type="EMBL" id="DS178289">
    <property type="protein sequence ID" value="EFP84198.2"/>
    <property type="molecule type" value="Genomic_DNA"/>
</dbReference>
<dbReference type="PANTHER" id="PTHR34605:SF3">
    <property type="entry name" value="P CELL-TYPE AGGLUTINATION PROTEIN MAP4-LIKE-RELATED"/>
    <property type="match status" value="1"/>
</dbReference>
<dbReference type="VEuPathDB" id="FungiDB:PGTG_10576"/>
<dbReference type="GeneID" id="10545378"/>